<dbReference type="EMBL" id="JBBMEN010000003">
    <property type="protein sequence ID" value="MEQ2385000.1"/>
    <property type="molecule type" value="Genomic_DNA"/>
</dbReference>
<protein>
    <recommendedName>
        <fullName evidence="5">Serine/arginine repetitive matrix protein 2</fullName>
    </recommendedName>
</protein>
<name>A0ABV1C295_9FIRM</name>
<proteinExistence type="predicted"/>
<keyword evidence="4" id="KW-1185">Reference proteome</keyword>
<evidence type="ECO:0000256" key="1">
    <source>
        <dbReference type="SAM" id="Coils"/>
    </source>
</evidence>
<organism evidence="3 4">
    <name type="scientific">Faecalibacterium intestinale</name>
    <dbReference type="NCBI Taxonomy" id="3133155"/>
    <lineage>
        <taxon>Bacteria</taxon>
        <taxon>Bacillati</taxon>
        <taxon>Bacillota</taxon>
        <taxon>Clostridia</taxon>
        <taxon>Eubacteriales</taxon>
        <taxon>Oscillospiraceae</taxon>
        <taxon>Faecalibacterium</taxon>
    </lineage>
</organism>
<sequence>MYFDNSMIGCKPLCFFGEVPPRHERTKKKPYAGGDRAGTACRQTDTEEESGKLAERTSQSLVCQVVRRKSAESAALCAGQGRQPCPVDVMLCVISYWVLSGAQQAADLQLRCTALPLSRARRPLRTPRKERWSLKLTRHNGRAGKHGTYNPKHNDRSFEIANSEHINPERVQQNIYWDCYNGIRSALHPKSEDSLADTFEEVEKLYYKLHYTNFSEKQNERNAKIRHTERNRSTEDLLTSKKTCPEESIYQLGTLESHASPKELFQIATEFMDEFHERFGKHVHILDWALHLDEGTPHIHERHVFDCENKYGEIAPQQEKALEALGFELPKPDKPLGRYNNRKITFDAACRTMLFEIARRHGLELDEVPEYGGRAYLEKQDYIMAKQKEQLAQQEKAVQEQTVQLENLKQEHENENLLQVRRTTYQSLTIMRNDKKIQKQEKRIDELSQQIEDTENFLEEISAIAYDKAVAVVSEKAAKDALRESTEQVDIYLDWLKEPGRKASKETVDYTTYQIITLRKNIVAAVSRLTARLTAALIKPEIKKPAVEKIKENARLSVLQKLQQRQEEIKQREQTRTKPKKRSHGMEL</sequence>
<feature type="compositionally biased region" description="Basic residues" evidence="2">
    <location>
        <begin position="577"/>
        <end position="588"/>
    </location>
</feature>
<evidence type="ECO:0000256" key="2">
    <source>
        <dbReference type="SAM" id="MobiDB-lite"/>
    </source>
</evidence>
<feature type="compositionally biased region" description="Basic and acidic residues" evidence="2">
    <location>
        <begin position="567"/>
        <end position="576"/>
    </location>
</feature>
<feature type="region of interest" description="Disordered" evidence="2">
    <location>
        <begin position="24"/>
        <end position="53"/>
    </location>
</feature>
<evidence type="ECO:0000313" key="3">
    <source>
        <dbReference type="EMBL" id="MEQ2385000.1"/>
    </source>
</evidence>
<comment type="caution">
    <text evidence="3">The sequence shown here is derived from an EMBL/GenBank/DDBJ whole genome shotgun (WGS) entry which is preliminary data.</text>
</comment>
<gene>
    <name evidence="3" type="ORF">WMO20_03480</name>
</gene>
<reference evidence="3 4" key="1">
    <citation type="submission" date="2024-03" db="EMBL/GenBank/DDBJ databases">
        <title>Human intestinal bacterial collection.</title>
        <authorList>
            <person name="Pauvert C."/>
            <person name="Hitch T.C.A."/>
            <person name="Clavel T."/>
        </authorList>
    </citation>
    <scope>NUCLEOTIDE SEQUENCE [LARGE SCALE GENOMIC DNA]</scope>
    <source>
        <strain evidence="3 4">CLA-AA-H281</strain>
    </source>
</reference>
<evidence type="ECO:0000313" key="4">
    <source>
        <dbReference type="Proteomes" id="UP001465119"/>
    </source>
</evidence>
<accession>A0ABV1C295</accession>
<feature type="region of interest" description="Disordered" evidence="2">
    <location>
        <begin position="567"/>
        <end position="588"/>
    </location>
</feature>
<dbReference type="Gene3D" id="3.30.930.30">
    <property type="match status" value="1"/>
</dbReference>
<dbReference type="Proteomes" id="UP001465119">
    <property type="component" value="Unassembled WGS sequence"/>
</dbReference>
<feature type="coiled-coil region" evidence="1">
    <location>
        <begin position="384"/>
        <end position="464"/>
    </location>
</feature>
<dbReference type="RefSeq" id="WP_349185858.1">
    <property type="nucleotide sequence ID" value="NZ_JBBMEN010000003.1"/>
</dbReference>
<keyword evidence="1" id="KW-0175">Coiled coil</keyword>
<evidence type="ECO:0008006" key="5">
    <source>
        <dbReference type="Google" id="ProtNLM"/>
    </source>
</evidence>